<gene>
    <name evidence="1" type="ORF">KHLLAP_LOCUS6105</name>
</gene>
<dbReference type="Proteomes" id="UP001295740">
    <property type="component" value="Unassembled WGS sequence"/>
</dbReference>
<keyword evidence="2" id="KW-1185">Reference proteome</keyword>
<dbReference type="AlphaFoldDB" id="A0AAI8VIR5"/>
<evidence type="ECO:0000313" key="1">
    <source>
        <dbReference type="EMBL" id="CAJ2505637.1"/>
    </source>
</evidence>
<protein>
    <submittedName>
        <fullName evidence="1">Uu.00g130310.m01.CDS01</fullName>
    </submittedName>
</protein>
<proteinExistence type="predicted"/>
<organism evidence="1 2">
    <name type="scientific">Anthostomella pinea</name>
    <dbReference type="NCBI Taxonomy" id="933095"/>
    <lineage>
        <taxon>Eukaryota</taxon>
        <taxon>Fungi</taxon>
        <taxon>Dikarya</taxon>
        <taxon>Ascomycota</taxon>
        <taxon>Pezizomycotina</taxon>
        <taxon>Sordariomycetes</taxon>
        <taxon>Xylariomycetidae</taxon>
        <taxon>Xylariales</taxon>
        <taxon>Xylariaceae</taxon>
        <taxon>Anthostomella</taxon>
    </lineage>
</organism>
<dbReference type="InterPro" id="IPR011990">
    <property type="entry name" value="TPR-like_helical_dom_sf"/>
</dbReference>
<name>A0AAI8VIR5_9PEZI</name>
<reference evidence="1" key="1">
    <citation type="submission" date="2023-10" db="EMBL/GenBank/DDBJ databases">
        <authorList>
            <person name="Hackl T."/>
        </authorList>
    </citation>
    <scope>NUCLEOTIDE SEQUENCE</scope>
</reference>
<sequence>MQLACICDNGGTLDIATAMQQQPYAVRGLLADAFFQCQQYIPDTLDFLQAERAVRDALLAFQGNQENYSRAYVLKRTLDARTLETPRADLIHSSFSRGGPVALAGIFYATFDAHRNLRSREVLDFLLNRASDESRLQLIMRASTFPCNRSMSGWLTRILDRLEPKCQNLASIIRCLGPTMSTSIIRRAREPSLTWGTNGEPVGVEPRLHSSIANIEQFNEALARLEYVGFVRRLEGRITMDPCTADLLRERFEQKGWIVEACRIVAHAFPKYYGLEPASYMDQCESLQPQVENLFSYLGDLQIATLVDQTCLVQLIETCLSTSYFRDKPWKSKAISIASDAVSVVNHAVERGFLVAMLDVRRSELAHLYQEPSRQNAPFPVVDHRSHAFSVENSLLQARECICLNALASAWEHLASFDPSWHGRVSSLGGVQSGRVSLMQARILRCEGRFQEAHGILTSLPHDNSKNTSLLGSVLCELGQYDEAIQRLDLHLATRATKRGVALVELALAHAHLFRCMHTLMKGDSLDRSSLQVSRSIFQRLADTTFPATFYGRIHHLSTRLGLAMVTHLEGQVEPALDAWQAALAVSKQCLPTGYTDMIISYSTSELEARRGATTQSDVFCSYARTLLARTGRQYHFVGLGTLWPDIIGRWLTTLGRHPVVLSHALHVFVPDAFLAVRSYTYKPQWS</sequence>
<dbReference type="SUPFAM" id="SSF48452">
    <property type="entry name" value="TPR-like"/>
    <property type="match status" value="1"/>
</dbReference>
<evidence type="ECO:0000313" key="2">
    <source>
        <dbReference type="Proteomes" id="UP001295740"/>
    </source>
</evidence>
<dbReference type="EMBL" id="CAUWAG010000007">
    <property type="protein sequence ID" value="CAJ2505637.1"/>
    <property type="molecule type" value="Genomic_DNA"/>
</dbReference>
<accession>A0AAI8VIR5</accession>
<comment type="caution">
    <text evidence="1">The sequence shown here is derived from an EMBL/GenBank/DDBJ whole genome shotgun (WGS) entry which is preliminary data.</text>
</comment>